<dbReference type="EMBL" id="BAAAFR010000004">
    <property type="protein sequence ID" value="GAA0317451.1"/>
    <property type="molecule type" value="Genomic_DNA"/>
</dbReference>
<keyword evidence="1" id="KW-1133">Transmembrane helix</keyword>
<keyword evidence="1" id="KW-0812">Transmembrane</keyword>
<dbReference type="RefSeq" id="WP_201504888.1">
    <property type="nucleotide sequence ID" value="NZ_BAAAFR010000004.1"/>
</dbReference>
<keyword evidence="1" id="KW-0472">Membrane</keyword>
<evidence type="ECO:0000313" key="3">
    <source>
        <dbReference type="Proteomes" id="UP001501787"/>
    </source>
</evidence>
<gene>
    <name evidence="2" type="ORF">GCM10009129_13690</name>
</gene>
<keyword evidence="3" id="KW-1185">Reference proteome</keyword>
<protein>
    <recommendedName>
        <fullName evidence="4">Lipoprotein</fullName>
    </recommendedName>
</protein>
<feature type="transmembrane region" description="Helical" evidence="1">
    <location>
        <begin position="6"/>
        <end position="23"/>
    </location>
</feature>
<comment type="caution">
    <text evidence="2">The sequence shown here is derived from an EMBL/GenBank/DDBJ whole genome shotgun (WGS) entry which is preliminary data.</text>
</comment>
<dbReference type="Proteomes" id="UP001501787">
    <property type="component" value="Unassembled WGS sequence"/>
</dbReference>
<organism evidence="2 3">
    <name type="scientific">Psychrobacter aestuarii</name>
    <dbReference type="NCBI Taxonomy" id="556327"/>
    <lineage>
        <taxon>Bacteria</taxon>
        <taxon>Pseudomonadati</taxon>
        <taxon>Pseudomonadota</taxon>
        <taxon>Gammaproteobacteria</taxon>
        <taxon>Moraxellales</taxon>
        <taxon>Moraxellaceae</taxon>
        <taxon>Psychrobacter</taxon>
    </lineage>
</organism>
<proteinExistence type="predicted"/>
<evidence type="ECO:0000313" key="2">
    <source>
        <dbReference type="EMBL" id="GAA0317451.1"/>
    </source>
</evidence>
<reference evidence="3" key="1">
    <citation type="journal article" date="2019" name="Int. J. Syst. Evol. Microbiol.">
        <title>The Global Catalogue of Microorganisms (GCM) 10K type strain sequencing project: providing services to taxonomists for standard genome sequencing and annotation.</title>
        <authorList>
            <consortium name="The Broad Institute Genomics Platform"/>
            <consortium name="The Broad Institute Genome Sequencing Center for Infectious Disease"/>
            <person name="Wu L."/>
            <person name="Ma J."/>
        </authorList>
    </citation>
    <scope>NUCLEOTIDE SEQUENCE [LARGE SCALE GENOMIC DNA]</scope>
    <source>
        <strain evidence="3">JCM 16343</strain>
    </source>
</reference>
<accession>A0ABP3FGQ5</accession>
<evidence type="ECO:0000256" key="1">
    <source>
        <dbReference type="SAM" id="Phobius"/>
    </source>
</evidence>
<name>A0ABP3FGQ5_9GAMM</name>
<evidence type="ECO:0008006" key="4">
    <source>
        <dbReference type="Google" id="ProtNLM"/>
    </source>
</evidence>
<sequence>MNRVKLLIVLAIIFLVCVIYINFMNPKIIINNDTSHDIRLYITEINSNNKSEPDIEESDEMTYGYIDIKPKDSYSDILNLDIFSYNKKDGVLIAAIAKDSDYNIKLNTNSYFYLDKKGFCKYVINIYENNIEYNNEEMGLCYRKILLDDYFR</sequence>